<feature type="transmembrane region" description="Helical" evidence="6">
    <location>
        <begin position="7"/>
        <end position="31"/>
    </location>
</feature>
<evidence type="ECO:0000256" key="3">
    <source>
        <dbReference type="ARBA" id="ARBA00022692"/>
    </source>
</evidence>
<dbReference type="PANTHER" id="PTHR43701">
    <property type="entry name" value="MEMBRANE TRANSPORTER PROTEIN MJ0441-RELATED"/>
    <property type="match status" value="1"/>
</dbReference>
<sequence length="273" mass="29766">MLTEWILFLLIGLTAGTLGSLIGLGGGIITVPALLLLASLFPELNYMTPQLAVGTSLVLVIITALSSTLSFTRQKRVDFRSGWVFFLASGPGAILGAYLTHFFNVNMFYVSFGCIMILIAGILTFRDRLKSRSVQWSVKREFTDLEGNVHRYGYHRPTAWIVSFIVGIISGLFGIGGGALLVPMMVLLFRFPPHVATSTSMFIIFLSAVLGSITHFTQGNIDWQAVLLIAPGAWVGGKLGAWISRKMSGRALLVALRLAIVMVAFRMMIQGFS</sequence>
<proteinExistence type="inferred from homology"/>
<dbReference type="InterPro" id="IPR002781">
    <property type="entry name" value="TM_pro_TauE-like"/>
</dbReference>
<evidence type="ECO:0000256" key="4">
    <source>
        <dbReference type="ARBA" id="ARBA00022989"/>
    </source>
</evidence>
<keyword evidence="8" id="KW-1185">Reference proteome</keyword>
<keyword evidence="5 6" id="KW-0472">Membrane</keyword>
<evidence type="ECO:0000256" key="1">
    <source>
        <dbReference type="ARBA" id="ARBA00004141"/>
    </source>
</evidence>
<reference evidence="7 8" key="1">
    <citation type="submission" date="2017-05" db="EMBL/GenBank/DDBJ databases">
        <authorList>
            <person name="Varghese N."/>
            <person name="Submissions S."/>
        </authorList>
    </citation>
    <scope>NUCLEOTIDE SEQUENCE [LARGE SCALE GENOMIC DNA]</scope>
    <source>
        <strain evidence="7 8">DSM 45474</strain>
    </source>
</reference>
<dbReference type="AlphaFoldDB" id="A0A521ELH2"/>
<keyword evidence="6" id="KW-1003">Cell membrane</keyword>
<keyword evidence="4 6" id="KW-1133">Transmembrane helix</keyword>
<dbReference type="InterPro" id="IPR051598">
    <property type="entry name" value="TSUP/Inactive_protease-like"/>
</dbReference>
<evidence type="ECO:0000313" key="8">
    <source>
        <dbReference type="Proteomes" id="UP000315636"/>
    </source>
</evidence>
<evidence type="ECO:0000256" key="6">
    <source>
        <dbReference type="RuleBase" id="RU363041"/>
    </source>
</evidence>
<dbReference type="GO" id="GO:0005886">
    <property type="term" value="C:plasma membrane"/>
    <property type="evidence" value="ECO:0007669"/>
    <property type="project" value="UniProtKB-SubCell"/>
</dbReference>
<dbReference type="RefSeq" id="WP_142506278.1">
    <property type="nucleotide sequence ID" value="NZ_FXTI01000009.1"/>
</dbReference>
<comment type="subcellular location">
    <subcellularLocation>
        <location evidence="6">Cell membrane</location>
        <topology evidence="6">Multi-pass membrane protein</topology>
    </subcellularLocation>
    <subcellularLocation>
        <location evidence="1">Membrane</location>
        <topology evidence="1">Multi-pass membrane protein</topology>
    </subcellularLocation>
</comment>
<feature type="transmembrane region" description="Helical" evidence="6">
    <location>
        <begin position="195"/>
        <end position="213"/>
    </location>
</feature>
<feature type="transmembrane region" description="Helical" evidence="6">
    <location>
        <begin position="160"/>
        <end position="189"/>
    </location>
</feature>
<dbReference type="OrthoDB" id="9780109at2"/>
<protein>
    <recommendedName>
        <fullName evidence="6">Probable membrane transporter protein</fullName>
    </recommendedName>
</protein>
<dbReference type="Pfam" id="PF01925">
    <property type="entry name" value="TauE"/>
    <property type="match status" value="1"/>
</dbReference>
<evidence type="ECO:0000256" key="2">
    <source>
        <dbReference type="ARBA" id="ARBA00009142"/>
    </source>
</evidence>
<feature type="transmembrane region" description="Helical" evidence="6">
    <location>
        <begin position="249"/>
        <end position="269"/>
    </location>
</feature>
<dbReference type="Proteomes" id="UP000315636">
    <property type="component" value="Unassembled WGS sequence"/>
</dbReference>
<organism evidence="7 8">
    <name type="scientific">Melghirimyces algeriensis</name>
    <dbReference type="NCBI Taxonomy" id="910412"/>
    <lineage>
        <taxon>Bacteria</taxon>
        <taxon>Bacillati</taxon>
        <taxon>Bacillota</taxon>
        <taxon>Bacilli</taxon>
        <taxon>Bacillales</taxon>
        <taxon>Thermoactinomycetaceae</taxon>
        <taxon>Melghirimyces</taxon>
    </lineage>
</organism>
<feature type="transmembrane region" description="Helical" evidence="6">
    <location>
        <begin position="51"/>
        <end position="71"/>
    </location>
</feature>
<name>A0A521ELH2_9BACL</name>
<feature type="transmembrane region" description="Helical" evidence="6">
    <location>
        <begin position="83"/>
        <end position="101"/>
    </location>
</feature>
<keyword evidence="3 6" id="KW-0812">Transmembrane</keyword>
<dbReference type="PANTHER" id="PTHR43701:SF2">
    <property type="entry name" value="MEMBRANE TRANSPORTER PROTEIN YJNA-RELATED"/>
    <property type="match status" value="1"/>
</dbReference>
<dbReference type="EMBL" id="FXTI01000009">
    <property type="protein sequence ID" value="SMO84764.1"/>
    <property type="molecule type" value="Genomic_DNA"/>
</dbReference>
<feature type="transmembrane region" description="Helical" evidence="6">
    <location>
        <begin position="107"/>
        <end position="125"/>
    </location>
</feature>
<gene>
    <name evidence="7" type="ORF">SAMN06264849_109149</name>
</gene>
<comment type="similarity">
    <text evidence="2 6">Belongs to the 4-toluene sulfonate uptake permease (TSUP) (TC 2.A.102) family.</text>
</comment>
<accession>A0A521ELH2</accession>
<evidence type="ECO:0000256" key="5">
    <source>
        <dbReference type="ARBA" id="ARBA00023136"/>
    </source>
</evidence>
<evidence type="ECO:0000313" key="7">
    <source>
        <dbReference type="EMBL" id="SMO84764.1"/>
    </source>
</evidence>